<protein>
    <recommendedName>
        <fullName evidence="4">Kinesin light chain</fullName>
    </recommendedName>
</protein>
<dbReference type="InterPro" id="IPR011990">
    <property type="entry name" value="TPR-like_helical_dom_sf"/>
</dbReference>
<sequence length="55" mass="6397">QNRFSEAEDLEVKVLLMRRHKLGEDHPHTLTSMKNLASTYQSQGRLSEAEELEDK</sequence>
<evidence type="ECO:0000256" key="1">
    <source>
        <dbReference type="SAM" id="MobiDB-lite"/>
    </source>
</evidence>
<accession>A0A0C9TF40</accession>
<dbReference type="OrthoDB" id="3038484at2759"/>
<name>A0A0C9TF40_SPHS4</name>
<reference evidence="2 3" key="1">
    <citation type="submission" date="2014-06" db="EMBL/GenBank/DDBJ databases">
        <title>Evolutionary Origins and Diversification of the Mycorrhizal Mutualists.</title>
        <authorList>
            <consortium name="DOE Joint Genome Institute"/>
            <consortium name="Mycorrhizal Genomics Consortium"/>
            <person name="Kohler A."/>
            <person name="Kuo A."/>
            <person name="Nagy L.G."/>
            <person name="Floudas D."/>
            <person name="Copeland A."/>
            <person name="Barry K.W."/>
            <person name="Cichocki N."/>
            <person name="Veneault-Fourrey C."/>
            <person name="LaButti K."/>
            <person name="Lindquist E.A."/>
            <person name="Lipzen A."/>
            <person name="Lundell T."/>
            <person name="Morin E."/>
            <person name="Murat C."/>
            <person name="Riley R."/>
            <person name="Ohm R."/>
            <person name="Sun H."/>
            <person name="Tunlid A."/>
            <person name="Henrissat B."/>
            <person name="Grigoriev I.V."/>
            <person name="Hibbett D.S."/>
            <person name="Martin F."/>
        </authorList>
    </citation>
    <scope>NUCLEOTIDE SEQUENCE [LARGE SCALE GENOMIC DNA]</scope>
    <source>
        <strain evidence="2 3">SS14</strain>
    </source>
</reference>
<evidence type="ECO:0000313" key="2">
    <source>
        <dbReference type="EMBL" id="KIJ27903.1"/>
    </source>
</evidence>
<dbReference type="SUPFAM" id="SSF48452">
    <property type="entry name" value="TPR-like"/>
    <property type="match status" value="1"/>
</dbReference>
<dbReference type="PANTHER" id="PTHR46082">
    <property type="entry name" value="ATP/GTP-BINDING PROTEIN-RELATED"/>
    <property type="match status" value="1"/>
</dbReference>
<dbReference type="InterPro" id="IPR053137">
    <property type="entry name" value="NLR-like"/>
</dbReference>
<evidence type="ECO:0008006" key="4">
    <source>
        <dbReference type="Google" id="ProtNLM"/>
    </source>
</evidence>
<feature type="non-terminal residue" evidence="2">
    <location>
        <position position="55"/>
    </location>
</feature>
<dbReference type="HOGENOM" id="CLU_000288_125_11_1"/>
<proteinExistence type="predicted"/>
<feature type="region of interest" description="Disordered" evidence="1">
    <location>
        <begin position="25"/>
        <end position="55"/>
    </location>
</feature>
<dbReference type="Pfam" id="PF13424">
    <property type="entry name" value="TPR_12"/>
    <property type="match status" value="1"/>
</dbReference>
<organism evidence="2 3">
    <name type="scientific">Sphaerobolus stellatus (strain SS14)</name>
    <dbReference type="NCBI Taxonomy" id="990650"/>
    <lineage>
        <taxon>Eukaryota</taxon>
        <taxon>Fungi</taxon>
        <taxon>Dikarya</taxon>
        <taxon>Basidiomycota</taxon>
        <taxon>Agaricomycotina</taxon>
        <taxon>Agaricomycetes</taxon>
        <taxon>Phallomycetidae</taxon>
        <taxon>Geastrales</taxon>
        <taxon>Sphaerobolaceae</taxon>
        <taxon>Sphaerobolus</taxon>
    </lineage>
</organism>
<gene>
    <name evidence="2" type="ORF">M422DRAFT_111270</name>
</gene>
<dbReference type="Proteomes" id="UP000054279">
    <property type="component" value="Unassembled WGS sequence"/>
</dbReference>
<dbReference type="PANTHER" id="PTHR46082:SF11">
    <property type="entry name" value="AAA+ ATPASE DOMAIN-CONTAINING PROTEIN-RELATED"/>
    <property type="match status" value="1"/>
</dbReference>
<dbReference type="Gene3D" id="1.25.40.10">
    <property type="entry name" value="Tetratricopeptide repeat domain"/>
    <property type="match status" value="1"/>
</dbReference>
<feature type="non-terminal residue" evidence="2">
    <location>
        <position position="1"/>
    </location>
</feature>
<feature type="compositionally biased region" description="Polar residues" evidence="1">
    <location>
        <begin position="29"/>
        <end position="45"/>
    </location>
</feature>
<evidence type="ECO:0000313" key="3">
    <source>
        <dbReference type="Proteomes" id="UP000054279"/>
    </source>
</evidence>
<dbReference type="AlphaFoldDB" id="A0A0C9TF40"/>
<dbReference type="EMBL" id="KN837320">
    <property type="protein sequence ID" value="KIJ27903.1"/>
    <property type="molecule type" value="Genomic_DNA"/>
</dbReference>
<keyword evidence="3" id="KW-1185">Reference proteome</keyword>